<evidence type="ECO:0000259" key="7">
    <source>
        <dbReference type="PROSITE" id="PS50893"/>
    </source>
</evidence>
<dbReference type="PANTHER" id="PTHR42794">
    <property type="entry name" value="HEMIN IMPORT ATP-BINDING PROTEIN HMUV"/>
    <property type="match status" value="1"/>
</dbReference>
<dbReference type="Gene3D" id="3.40.50.300">
    <property type="entry name" value="P-loop containing nucleotide triphosphate hydrolases"/>
    <property type="match status" value="1"/>
</dbReference>
<evidence type="ECO:0000313" key="8">
    <source>
        <dbReference type="EMBL" id="MEF7615541.1"/>
    </source>
</evidence>
<organism evidence="8 9">
    <name type="scientific">Aquincola agrisoli</name>
    <dbReference type="NCBI Taxonomy" id="3119538"/>
    <lineage>
        <taxon>Bacteria</taxon>
        <taxon>Pseudomonadati</taxon>
        <taxon>Pseudomonadota</taxon>
        <taxon>Betaproteobacteria</taxon>
        <taxon>Burkholderiales</taxon>
        <taxon>Sphaerotilaceae</taxon>
        <taxon>Aquincola</taxon>
    </lineage>
</organism>
<dbReference type="EMBL" id="JAZIBG010000036">
    <property type="protein sequence ID" value="MEF7615541.1"/>
    <property type="molecule type" value="Genomic_DNA"/>
</dbReference>
<sequence length="259" mass="27178">MPPTDVVLAAEGLQVRRGGRVVVDGIGLRLRAGEWLAIVGPNGAGKSTLLSALAGLLPVQAGSVQLEGRPLPAWPARERARRLAWLSQQGEADGDIAVRDVVRLGRLPHQGLFGAATAADDAAVEAAMAETECLAFAGRRLNALSGGERQRVLLARALAVQAPVLLLDEPTSHLDAPHQRALVRSLMARARAGTAVASVLHELTLALAANRLLVMAAGRVRAEGPPADPAVRQALVEVFDHAFDIERVAGGRWVAVPIL</sequence>
<comment type="caution">
    <text evidence="8">The sequence shown here is derived from an EMBL/GenBank/DDBJ whole genome shotgun (WGS) entry which is preliminary data.</text>
</comment>
<dbReference type="SUPFAM" id="SSF52540">
    <property type="entry name" value="P-loop containing nucleoside triphosphate hydrolases"/>
    <property type="match status" value="1"/>
</dbReference>
<dbReference type="Proteomes" id="UP001336250">
    <property type="component" value="Unassembled WGS sequence"/>
</dbReference>
<dbReference type="CDD" id="cd03214">
    <property type="entry name" value="ABC_Iron-Siderophores_B12_Hemin"/>
    <property type="match status" value="1"/>
</dbReference>
<keyword evidence="3" id="KW-0547">Nucleotide-binding</keyword>
<evidence type="ECO:0000256" key="5">
    <source>
        <dbReference type="ARBA" id="ARBA00022967"/>
    </source>
</evidence>
<evidence type="ECO:0000256" key="3">
    <source>
        <dbReference type="ARBA" id="ARBA00022741"/>
    </source>
</evidence>
<proteinExistence type="predicted"/>
<reference evidence="8 9" key="1">
    <citation type="submission" date="2024-02" db="EMBL/GenBank/DDBJ databases">
        <title>Genome sequence of Aquincola sp. MAHUQ-54.</title>
        <authorList>
            <person name="Huq M.A."/>
        </authorList>
    </citation>
    <scope>NUCLEOTIDE SEQUENCE [LARGE SCALE GENOMIC DNA]</scope>
    <source>
        <strain evidence="8 9">MAHUQ-54</strain>
    </source>
</reference>
<dbReference type="AlphaFoldDB" id="A0AAW9Q925"/>
<dbReference type="PROSITE" id="PS00211">
    <property type="entry name" value="ABC_TRANSPORTER_1"/>
    <property type="match status" value="1"/>
</dbReference>
<keyword evidence="4 8" id="KW-0067">ATP-binding</keyword>
<dbReference type="InterPro" id="IPR003439">
    <property type="entry name" value="ABC_transporter-like_ATP-bd"/>
</dbReference>
<name>A0AAW9Q925_9BURK</name>
<keyword evidence="1" id="KW-0813">Transport</keyword>
<dbReference type="GO" id="GO:0005524">
    <property type="term" value="F:ATP binding"/>
    <property type="evidence" value="ECO:0007669"/>
    <property type="project" value="UniProtKB-KW"/>
</dbReference>
<keyword evidence="2" id="KW-0472">Membrane</keyword>
<evidence type="ECO:0000256" key="1">
    <source>
        <dbReference type="ARBA" id="ARBA00022448"/>
    </source>
</evidence>
<keyword evidence="2" id="KW-1003">Cell membrane</keyword>
<evidence type="ECO:0000256" key="4">
    <source>
        <dbReference type="ARBA" id="ARBA00022840"/>
    </source>
</evidence>
<keyword evidence="5" id="KW-1278">Translocase</keyword>
<feature type="domain" description="ABC transporter" evidence="7">
    <location>
        <begin position="8"/>
        <end position="242"/>
    </location>
</feature>
<comment type="function">
    <text evidence="6">Part of the ABC transporter complex HmuTUV involved in hemin import. Responsible for energy coupling to the transport system.</text>
</comment>
<dbReference type="SMART" id="SM00382">
    <property type="entry name" value="AAA"/>
    <property type="match status" value="1"/>
</dbReference>
<evidence type="ECO:0000313" key="9">
    <source>
        <dbReference type="Proteomes" id="UP001336250"/>
    </source>
</evidence>
<protein>
    <submittedName>
        <fullName evidence="8">ABC transporter ATP-binding protein</fullName>
    </submittedName>
</protein>
<dbReference type="InterPro" id="IPR003593">
    <property type="entry name" value="AAA+_ATPase"/>
</dbReference>
<dbReference type="Pfam" id="PF00005">
    <property type="entry name" value="ABC_tran"/>
    <property type="match status" value="1"/>
</dbReference>
<dbReference type="PROSITE" id="PS50893">
    <property type="entry name" value="ABC_TRANSPORTER_2"/>
    <property type="match status" value="1"/>
</dbReference>
<dbReference type="InterPro" id="IPR027417">
    <property type="entry name" value="P-loop_NTPase"/>
</dbReference>
<evidence type="ECO:0000256" key="6">
    <source>
        <dbReference type="ARBA" id="ARBA00037066"/>
    </source>
</evidence>
<dbReference type="GO" id="GO:0016887">
    <property type="term" value="F:ATP hydrolysis activity"/>
    <property type="evidence" value="ECO:0007669"/>
    <property type="project" value="InterPro"/>
</dbReference>
<gene>
    <name evidence="8" type="ORF">V4F39_16625</name>
</gene>
<keyword evidence="9" id="KW-1185">Reference proteome</keyword>
<evidence type="ECO:0000256" key="2">
    <source>
        <dbReference type="ARBA" id="ARBA00022475"/>
    </source>
</evidence>
<dbReference type="PANTHER" id="PTHR42794:SF1">
    <property type="entry name" value="HEMIN IMPORT ATP-BINDING PROTEIN HMUV"/>
    <property type="match status" value="1"/>
</dbReference>
<dbReference type="RefSeq" id="WP_332290826.1">
    <property type="nucleotide sequence ID" value="NZ_JAZIBG010000036.1"/>
</dbReference>
<accession>A0AAW9Q925</accession>
<dbReference type="InterPro" id="IPR017871">
    <property type="entry name" value="ABC_transporter-like_CS"/>
</dbReference>